<evidence type="ECO:0000256" key="1">
    <source>
        <dbReference type="ARBA" id="ARBA00022679"/>
    </source>
</evidence>
<reference evidence="5 6" key="1">
    <citation type="submission" date="2011-09" db="EMBL/GenBank/DDBJ databases">
        <title>Complete sequence of chromosome of Thioflavicoccus mobilis 8321.</title>
        <authorList>
            <consortium name="US DOE Joint Genome Institute"/>
            <person name="Lucas S."/>
            <person name="Han J."/>
            <person name="Lapidus A."/>
            <person name="Cheng J.-F."/>
            <person name="Goodwin L."/>
            <person name="Pitluck S."/>
            <person name="Peters L."/>
            <person name="Ovchinnikova G."/>
            <person name="Lu M."/>
            <person name="Detter J.C."/>
            <person name="Han C."/>
            <person name="Tapia R."/>
            <person name="Land M."/>
            <person name="Hauser L."/>
            <person name="Kyrpides N."/>
            <person name="Ivanova N."/>
            <person name="Pagani I."/>
            <person name="Vogl K."/>
            <person name="Liu Z."/>
            <person name="Imhoff J."/>
            <person name="Thiel V."/>
            <person name="Frigaard N.-U."/>
            <person name="Bryant D."/>
            <person name="Woyke T."/>
        </authorList>
    </citation>
    <scope>NUCLEOTIDE SEQUENCE [LARGE SCALE GENOMIC DNA]</scope>
    <source>
        <strain evidence="5 6">8321</strain>
    </source>
</reference>
<sequence length="155" mass="18401">MFCRWLERYMAGDNCHHGVCHTHFLITREGVPVGHIAEYLYDRQVRWGADGWCKLCYLGFDVHPDYWGQGIMKSALRRYISDGFNEDRFKHLIAECLTTNARSKRLLEGLGFEPVQVGSFDQFRHMWKYKGLIPKARYCYSHERWSEQVMQKSND</sequence>
<dbReference type="InterPro" id="IPR000182">
    <property type="entry name" value="GNAT_dom"/>
</dbReference>
<keyword evidence="2" id="KW-0012">Acyltransferase</keyword>
<dbReference type="EMBL" id="CP003051">
    <property type="protein sequence ID" value="AGA91653.1"/>
    <property type="molecule type" value="Genomic_DNA"/>
</dbReference>
<dbReference type="GO" id="GO:0016747">
    <property type="term" value="F:acyltransferase activity, transferring groups other than amino-acyl groups"/>
    <property type="evidence" value="ECO:0007669"/>
    <property type="project" value="InterPro"/>
</dbReference>
<organism evidence="5 6">
    <name type="scientific">Thioflavicoccus mobilis 8321</name>
    <dbReference type="NCBI Taxonomy" id="765912"/>
    <lineage>
        <taxon>Bacteria</taxon>
        <taxon>Pseudomonadati</taxon>
        <taxon>Pseudomonadota</taxon>
        <taxon>Gammaproteobacteria</taxon>
        <taxon>Chromatiales</taxon>
        <taxon>Chromatiaceae</taxon>
        <taxon>Thioflavicoccus</taxon>
    </lineage>
</organism>
<comment type="similarity">
    <text evidence="3">Belongs to the acetyltransferase family. RimJ subfamily.</text>
</comment>
<keyword evidence="5" id="KW-0687">Ribonucleoprotein</keyword>
<protein>
    <submittedName>
        <fullName evidence="5">Acetyltransferase, ribosomal protein N-acetylase</fullName>
    </submittedName>
</protein>
<keyword evidence="5" id="KW-0689">Ribosomal protein</keyword>
<dbReference type="Pfam" id="PF13302">
    <property type="entry name" value="Acetyltransf_3"/>
    <property type="match status" value="1"/>
</dbReference>
<dbReference type="SUPFAM" id="SSF55729">
    <property type="entry name" value="Acyl-CoA N-acyltransferases (Nat)"/>
    <property type="match status" value="1"/>
</dbReference>
<dbReference type="AlphaFoldDB" id="L0GY16"/>
<proteinExistence type="inferred from homology"/>
<evidence type="ECO:0000256" key="2">
    <source>
        <dbReference type="ARBA" id="ARBA00023315"/>
    </source>
</evidence>
<evidence type="ECO:0000313" key="6">
    <source>
        <dbReference type="Proteomes" id="UP000010816"/>
    </source>
</evidence>
<gene>
    <name evidence="5" type="ORF">Thimo_2961</name>
</gene>
<dbReference type="Gene3D" id="3.40.630.30">
    <property type="match status" value="1"/>
</dbReference>
<dbReference type="Proteomes" id="UP000010816">
    <property type="component" value="Chromosome"/>
</dbReference>
<dbReference type="KEGG" id="tmb:Thimo_2961"/>
<evidence type="ECO:0000259" key="4">
    <source>
        <dbReference type="PROSITE" id="PS51186"/>
    </source>
</evidence>
<dbReference type="GO" id="GO:0005840">
    <property type="term" value="C:ribosome"/>
    <property type="evidence" value="ECO:0007669"/>
    <property type="project" value="UniProtKB-KW"/>
</dbReference>
<dbReference type="eggNOG" id="COG1670">
    <property type="taxonomic scope" value="Bacteria"/>
</dbReference>
<dbReference type="PANTHER" id="PTHR43792:SF8">
    <property type="entry name" value="[RIBOSOMAL PROTEIN US5]-ALANINE N-ACETYLTRANSFERASE"/>
    <property type="match status" value="1"/>
</dbReference>
<feature type="domain" description="N-acetyltransferase" evidence="4">
    <location>
        <begin position="1"/>
        <end position="133"/>
    </location>
</feature>
<dbReference type="InterPro" id="IPR051531">
    <property type="entry name" value="N-acetyltransferase"/>
</dbReference>
<keyword evidence="1 5" id="KW-0808">Transferase</keyword>
<dbReference type="PANTHER" id="PTHR43792">
    <property type="entry name" value="GNAT FAMILY, PUTATIVE (AFU_ORTHOLOGUE AFUA_3G00765)-RELATED-RELATED"/>
    <property type="match status" value="1"/>
</dbReference>
<evidence type="ECO:0000256" key="3">
    <source>
        <dbReference type="ARBA" id="ARBA00038502"/>
    </source>
</evidence>
<keyword evidence="6" id="KW-1185">Reference proteome</keyword>
<dbReference type="InterPro" id="IPR016181">
    <property type="entry name" value="Acyl_CoA_acyltransferase"/>
</dbReference>
<evidence type="ECO:0000313" key="5">
    <source>
        <dbReference type="EMBL" id="AGA91653.1"/>
    </source>
</evidence>
<accession>L0GY16</accession>
<dbReference type="PROSITE" id="PS51186">
    <property type="entry name" value="GNAT"/>
    <property type="match status" value="1"/>
</dbReference>
<name>L0GY16_9GAMM</name>
<dbReference type="HOGENOM" id="CLU_1694697_0_0_6"/>
<dbReference type="STRING" id="765912.Thimo_2961"/>